<dbReference type="InterPro" id="IPR001189">
    <property type="entry name" value="Mn/Fe_SOD"/>
</dbReference>
<dbReference type="PRINTS" id="PR01703">
    <property type="entry name" value="MNSODISMTASE"/>
</dbReference>
<comment type="catalytic activity">
    <reaction evidence="7">
        <text>2 superoxide + 2 H(+) = H2O2 + O2</text>
        <dbReference type="Rhea" id="RHEA:20696"/>
        <dbReference type="ChEBI" id="CHEBI:15378"/>
        <dbReference type="ChEBI" id="CHEBI:15379"/>
        <dbReference type="ChEBI" id="CHEBI:16240"/>
        <dbReference type="ChEBI" id="CHEBI:18421"/>
        <dbReference type="EC" id="1.15.1.1"/>
    </reaction>
</comment>
<keyword evidence="5" id="KW-0408">Iron</keyword>
<dbReference type="EMBL" id="MK348949">
    <property type="protein sequence ID" value="QBK46547.1"/>
    <property type="molecule type" value="mRNA"/>
</dbReference>
<sequence length="249" mass="29195">MNKYIIFFFLAVIASVNSSSGDDECNHAIGGQFPYTALEYPYNALEPFIIQQTMELHHDKHYKAYTDNCNAAVINTPLVTLSMEDIIRDYSRQNTKIRNNCGGYYNHCLFWKFMQGNQNQLPEGKLMKHIQKSFGNYDSFVEQFETAASSVFGSGWAWLVLTENQGEDQNLRICSTPNQDSPLFNQNDQQCKGQIILLLDVWEHAYYLQYFNVRANYINNWWSVVNWRYAERRYEKAMEYSKTKKIDLL</sequence>
<dbReference type="PANTHER" id="PTHR43595:SF2">
    <property type="entry name" value="SMALL RIBOSOMAL SUBUNIT PROTEIN MS42"/>
    <property type="match status" value="1"/>
</dbReference>
<dbReference type="InterPro" id="IPR036324">
    <property type="entry name" value="Mn/Fe_SOD_N_sf"/>
</dbReference>
<name>A0A481XSU7_9CILI</name>
<evidence type="ECO:0000256" key="8">
    <source>
        <dbReference type="SAM" id="SignalP"/>
    </source>
</evidence>
<dbReference type="EMBL" id="MN516534">
    <property type="protein sequence ID" value="QKV26158.1"/>
    <property type="molecule type" value="Genomic_DNA"/>
</dbReference>
<dbReference type="Gene3D" id="1.10.287.990">
    <property type="entry name" value="Fe,Mn superoxide dismutase (SOD) domain"/>
    <property type="match status" value="1"/>
</dbReference>
<dbReference type="GO" id="GO:0005737">
    <property type="term" value="C:cytoplasm"/>
    <property type="evidence" value="ECO:0007669"/>
    <property type="project" value="TreeGrafter"/>
</dbReference>
<dbReference type="AlphaFoldDB" id="A0A481XSU7"/>
<dbReference type="InterPro" id="IPR036314">
    <property type="entry name" value="SOD_C_sf"/>
</dbReference>
<dbReference type="Gene3D" id="3.55.40.20">
    <property type="entry name" value="Iron/manganese superoxide dismutase, C-terminal domain"/>
    <property type="match status" value="1"/>
</dbReference>
<comment type="cofactor">
    <cofactor evidence="1">
        <name>Fe cation</name>
        <dbReference type="ChEBI" id="CHEBI:24875"/>
    </cofactor>
</comment>
<evidence type="ECO:0000256" key="1">
    <source>
        <dbReference type="ARBA" id="ARBA00001962"/>
    </source>
</evidence>
<evidence type="ECO:0000256" key="7">
    <source>
        <dbReference type="RuleBase" id="RU000414"/>
    </source>
</evidence>
<feature type="binding site" evidence="6">
    <location>
        <position position="107"/>
    </location>
    <ligand>
        <name>Mn(2+)</name>
        <dbReference type="ChEBI" id="CHEBI:29035"/>
    </ligand>
</feature>
<feature type="signal peptide" evidence="8">
    <location>
        <begin position="1"/>
        <end position="21"/>
    </location>
</feature>
<dbReference type="PANTHER" id="PTHR43595">
    <property type="entry name" value="37S RIBOSOMAL PROTEIN S26, MITOCHONDRIAL"/>
    <property type="match status" value="1"/>
</dbReference>
<feature type="domain" description="Manganese/iron superoxide dismutase C-terminal" evidence="10">
    <location>
        <begin position="122"/>
        <end position="233"/>
    </location>
</feature>
<comment type="function">
    <text evidence="7">Destroys radicals which are normally produced within the cells and which are toxic to biological systems.</text>
</comment>
<protein>
    <recommendedName>
        <fullName evidence="7">Superoxide dismutase</fullName>
        <ecNumber evidence="7">1.15.1.1</ecNumber>
    </recommendedName>
</protein>
<keyword evidence="4 7" id="KW-0560">Oxidoreductase</keyword>
<dbReference type="Pfam" id="PF02777">
    <property type="entry name" value="Sod_Fe_C"/>
    <property type="match status" value="1"/>
</dbReference>
<evidence type="ECO:0000259" key="10">
    <source>
        <dbReference type="Pfam" id="PF02777"/>
    </source>
</evidence>
<proteinExistence type="evidence at transcript level"/>
<feature type="chain" id="PRO_5033825349" description="Superoxide dismutase" evidence="8">
    <location>
        <begin position="22"/>
        <end position="249"/>
    </location>
</feature>
<evidence type="ECO:0000256" key="4">
    <source>
        <dbReference type="ARBA" id="ARBA00023002"/>
    </source>
</evidence>
<dbReference type="SUPFAM" id="SSF54719">
    <property type="entry name" value="Fe,Mn superoxide dismutase (SOD), C-terminal domain"/>
    <property type="match status" value="1"/>
</dbReference>
<dbReference type="Pfam" id="PF00081">
    <property type="entry name" value="Sod_Fe_N"/>
    <property type="match status" value="1"/>
</dbReference>
<evidence type="ECO:0000313" key="11">
    <source>
        <dbReference type="EMBL" id="QBK46547.1"/>
    </source>
</evidence>
<dbReference type="PROSITE" id="PS00088">
    <property type="entry name" value="SOD_MN"/>
    <property type="match status" value="1"/>
</dbReference>
<dbReference type="EC" id="1.15.1.1" evidence="7"/>
<evidence type="ECO:0000256" key="5">
    <source>
        <dbReference type="ARBA" id="ARBA00023004"/>
    </source>
</evidence>
<feature type="binding site" evidence="6">
    <location>
        <position position="57"/>
    </location>
    <ligand>
        <name>Mn(2+)</name>
        <dbReference type="ChEBI" id="CHEBI:29035"/>
    </ligand>
</feature>
<evidence type="ECO:0000256" key="6">
    <source>
        <dbReference type="PIRSR" id="PIRSR000349-1"/>
    </source>
</evidence>
<evidence type="ECO:0000256" key="3">
    <source>
        <dbReference type="ARBA" id="ARBA00022723"/>
    </source>
</evidence>
<dbReference type="FunFam" id="3.55.40.20:FF:000004">
    <property type="entry name" value="Superoxide dismutase [Fe]"/>
    <property type="match status" value="1"/>
</dbReference>
<dbReference type="PIRSF" id="PIRSF000349">
    <property type="entry name" value="SODismutase"/>
    <property type="match status" value="1"/>
</dbReference>
<reference evidence="11" key="1">
    <citation type="journal article" date="2019" name="Sci. Rep.">
        <title>Identification and Molecular Characterization of Superoxide Dismutases Isolated From A Scuticociliate Parasite: Physiological Role in Oxidative Stress.</title>
        <authorList>
            <person name="Folgueira I."/>
            <person name="Lamas J."/>
            <person name="de Felipe A.P."/>
            <person name="Sueiro R.A."/>
            <person name="Leiro J.M."/>
        </authorList>
    </citation>
    <scope>NUCLEOTIDE SEQUENCE</scope>
    <source>
        <strain evidence="11">I1</strain>
    </source>
</reference>
<evidence type="ECO:0000256" key="2">
    <source>
        <dbReference type="ARBA" id="ARBA00008714"/>
    </source>
</evidence>
<comment type="similarity">
    <text evidence="2 7">Belongs to the iron/manganese superoxide dismutase family.</text>
</comment>
<keyword evidence="8" id="KW-0732">Signal</keyword>
<dbReference type="InterPro" id="IPR019831">
    <property type="entry name" value="Mn/Fe_SOD_N"/>
</dbReference>
<keyword evidence="3 6" id="KW-0479">Metal-binding</keyword>
<accession>A0A481XSU7</accession>
<dbReference type="GO" id="GO:0004784">
    <property type="term" value="F:superoxide dismutase activity"/>
    <property type="evidence" value="ECO:0007669"/>
    <property type="project" value="UniProtKB-EC"/>
</dbReference>
<dbReference type="GO" id="GO:0046872">
    <property type="term" value="F:metal ion binding"/>
    <property type="evidence" value="ECO:0007669"/>
    <property type="project" value="UniProtKB-KW"/>
</dbReference>
<dbReference type="SUPFAM" id="SSF46609">
    <property type="entry name" value="Fe,Mn superoxide dismutase (SOD), N-terminal domain"/>
    <property type="match status" value="1"/>
</dbReference>
<gene>
    <name evidence="11" type="primary">sod</name>
</gene>
<feature type="binding site" evidence="6">
    <location>
        <position position="204"/>
    </location>
    <ligand>
        <name>Mn(2+)</name>
        <dbReference type="ChEBI" id="CHEBI:29035"/>
    </ligand>
</feature>
<evidence type="ECO:0000259" key="9">
    <source>
        <dbReference type="Pfam" id="PF00081"/>
    </source>
</evidence>
<dbReference type="SMR" id="A0A481XSU7"/>
<feature type="domain" description="Manganese/iron superoxide dismutase N-terminal" evidence="9">
    <location>
        <begin position="34"/>
        <end position="114"/>
    </location>
</feature>
<feature type="binding site" evidence="6">
    <location>
        <position position="200"/>
    </location>
    <ligand>
        <name>Mn(2+)</name>
        <dbReference type="ChEBI" id="CHEBI:29035"/>
    </ligand>
</feature>
<dbReference type="InterPro" id="IPR019832">
    <property type="entry name" value="Mn/Fe_SOD_C"/>
</dbReference>
<organism evidence="11">
    <name type="scientific">Philasterides dicentrarchi</name>
    <dbReference type="NCBI Taxonomy" id="282688"/>
    <lineage>
        <taxon>Eukaryota</taxon>
        <taxon>Sar</taxon>
        <taxon>Alveolata</taxon>
        <taxon>Ciliophora</taxon>
        <taxon>Intramacronucleata</taxon>
        <taxon>Oligohymenophorea</taxon>
        <taxon>Scuticociliatia</taxon>
        <taxon>Philasterida</taxon>
        <taxon>Philasteridae</taxon>
        <taxon>Philasterides</taxon>
    </lineage>
</organism>
<dbReference type="InterPro" id="IPR019833">
    <property type="entry name" value="Mn/Fe_SOD_BS"/>
</dbReference>